<protein>
    <submittedName>
        <fullName evidence="1">Uncharacterized protein</fullName>
    </submittedName>
</protein>
<evidence type="ECO:0000313" key="2">
    <source>
        <dbReference type="Proteomes" id="UP000276215"/>
    </source>
</evidence>
<gene>
    <name evidence="1" type="ORF">L873DRAFT_1808366</name>
</gene>
<name>A0A3N4JJF5_9PEZI</name>
<dbReference type="AlphaFoldDB" id="A0A3N4JJF5"/>
<accession>A0A3N4JJF5</accession>
<keyword evidence="2" id="KW-1185">Reference proteome</keyword>
<dbReference type="EMBL" id="ML120396">
    <property type="protein sequence ID" value="RPA98379.1"/>
    <property type="molecule type" value="Genomic_DNA"/>
</dbReference>
<evidence type="ECO:0000313" key="1">
    <source>
        <dbReference type="EMBL" id="RPA98379.1"/>
    </source>
</evidence>
<sequence length="76" mass="8700">MHVPVFIILPSVPLLTLKTPSVTQCKLVMSVSWLPLFLCRIITPLREALSLKGKDVAKKSDELYELLYYCICGWYI</sequence>
<organism evidence="1 2">
    <name type="scientific">Choiromyces venosus 120613-1</name>
    <dbReference type="NCBI Taxonomy" id="1336337"/>
    <lineage>
        <taxon>Eukaryota</taxon>
        <taxon>Fungi</taxon>
        <taxon>Dikarya</taxon>
        <taxon>Ascomycota</taxon>
        <taxon>Pezizomycotina</taxon>
        <taxon>Pezizomycetes</taxon>
        <taxon>Pezizales</taxon>
        <taxon>Tuberaceae</taxon>
        <taxon>Choiromyces</taxon>
    </lineage>
</organism>
<reference evidence="1 2" key="1">
    <citation type="journal article" date="2018" name="Nat. Ecol. Evol.">
        <title>Pezizomycetes genomes reveal the molecular basis of ectomycorrhizal truffle lifestyle.</title>
        <authorList>
            <person name="Murat C."/>
            <person name="Payen T."/>
            <person name="Noel B."/>
            <person name="Kuo A."/>
            <person name="Morin E."/>
            <person name="Chen J."/>
            <person name="Kohler A."/>
            <person name="Krizsan K."/>
            <person name="Balestrini R."/>
            <person name="Da Silva C."/>
            <person name="Montanini B."/>
            <person name="Hainaut M."/>
            <person name="Levati E."/>
            <person name="Barry K.W."/>
            <person name="Belfiori B."/>
            <person name="Cichocki N."/>
            <person name="Clum A."/>
            <person name="Dockter R.B."/>
            <person name="Fauchery L."/>
            <person name="Guy J."/>
            <person name="Iotti M."/>
            <person name="Le Tacon F."/>
            <person name="Lindquist E.A."/>
            <person name="Lipzen A."/>
            <person name="Malagnac F."/>
            <person name="Mello A."/>
            <person name="Molinier V."/>
            <person name="Miyauchi S."/>
            <person name="Poulain J."/>
            <person name="Riccioni C."/>
            <person name="Rubini A."/>
            <person name="Sitrit Y."/>
            <person name="Splivallo R."/>
            <person name="Traeger S."/>
            <person name="Wang M."/>
            <person name="Zifcakova L."/>
            <person name="Wipf D."/>
            <person name="Zambonelli A."/>
            <person name="Paolocci F."/>
            <person name="Nowrousian M."/>
            <person name="Ottonello S."/>
            <person name="Baldrian P."/>
            <person name="Spatafora J.W."/>
            <person name="Henrissat B."/>
            <person name="Nagy L.G."/>
            <person name="Aury J.M."/>
            <person name="Wincker P."/>
            <person name="Grigoriev I.V."/>
            <person name="Bonfante P."/>
            <person name="Martin F.M."/>
        </authorList>
    </citation>
    <scope>NUCLEOTIDE SEQUENCE [LARGE SCALE GENOMIC DNA]</scope>
    <source>
        <strain evidence="1 2">120613-1</strain>
    </source>
</reference>
<dbReference type="Proteomes" id="UP000276215">
    <property type="component" value="Unassembled WGS sequence"/>
</dbReference>
<proteinExistence type="predicted"/>